<protein>
    <submittedName>
        <fullName evidence="1">Uncharacterized protein</fullName>
    </submittedName>
</protein>
<dbReference type="Proteomes" id="UP000546252">
    <property type="component" value="Unassembled WGS sequence"/>
</dbReference>
<accession>A0A839FEA5</accession>
<gene>
    <name evidence="1" type="ORF">HNR24_000003</name>
</gene>
<dbReference type="RefSeq" id="WP_182494630.1">
    <property type="nucleotide sequence ID" value="NZ_BAAAKT010000001.1"/>
</dbReference>
<reference evidence="1 2" key="1">
    <citation type="submission" date="2020-08" db="EMBL/GenBank/DDBJ databases">
        <title>Sequencing the genomes of 1000 actinobacteria strains.</title>
        <authorList>
            <person name="Klenk H.-P."/>
        </authorList>
    </citation>
    <scope>NUCLEOTIDE SEQUENCE [LARGE SCALE GENOMIC DNA]</scope>
    <source>
        <strain evidence="1 2">DSM 19081</strain>
    </source>
</reference>
<sequence length="93" mass="10311">MTKHQIPTGDQILTTARNVTSAVRLYATGHQSEAIGLMDSEDNHPLVVSEYFLSWVTSLLDDGKLPPETALDQMSAELEATRLELQQEAEARE</sequence>
<evidence type="ECO:0000313" key="1">
    <source>
        <dbReference type="EMBL" id="MBA8920070.1"/>
    </source>
</evidence>
<proteinExistence type="predicted"/>
<name>A0A839FEA5_9MICC</name>
<comment type="caution">
    <text evidence="1">The sequence shown here is derived from an EMBL/GenBank/DDBJ whole genome shotgun (WGS) entry which is preliminary data.</text>
</comment>
<organism evidence="1 2">
    <name type="scientific">Nesterenkonia jeotgali</name>
    <dbReference type="NCBI Taxonomy" id="317018"/>
    <lineage>
        <taxon>Bacteria</taxon>
        <taxon>Bacillati</taxon>
        <taxon>Actinomycetota</taxon>
        <taxon>Actinomycetes</taxon>
        <taxon>Micrococcales</taxon>
        <taxon>Micrococcaceae</taxon>
        <taxon>Nesterenkonia</taxon>
    </lineage>
</organism>
<dbReference type="AlphaFoldDB" id="A0A839FEA5"/>
<evidence type="ECO:0000313" key="2">
    <source>
        <dbReference type="Proteomes" id="UP000546252"/>
    </source>
</evidence>
<dbReference type="EMBL" id="JACJIH010000001">
    <property type="protein sequence ID" value="MBA8920070.1"/>
    <property type="molecule type" value="Genomic_DNA"/>
</dbReference>